<feature type="compositionally biased region" description="Polar residues" evidence="1">
    <location>
        <begin position="129"/>
        <end position="141"/>
    </location>
</feature>
<evidence type="ECO:0000256" key="1">
    <source>
        <dbReference type="SAM" id="MobiDB-lite"/>
    </source>
</evidence>
<dbReference type="AlphaFoldDB" id="A0ABD3E7L6"/>
<evidence type="ECO:0000259" key="2">
    <source>
        <dbReference type="Pfam" id="PF14309"/>
    </source>
</evidence>
<feature type="compositionally biased region" description="Basic and acidic residues" evidence="1">
    <location>
        <begin position="347"/>
        <end position="365"/>
    </location>
</feature>
<protein>
    <recommendedName>
        <fullName evidence="6">DUF4378 domain-containing protein</fullName>
    </recommendedName>
</protein>
<feature type="region of interest" description="Disordered" evidence="1">
    <location>
        <begin position="385"/>
        <end position="433"/>
    </location>
</feature>
<organism evidence="4 5">
    <name type="scientific">Castilleja foliolosa</name>
    <dbReference type="NCBI Taxonomy" id="1961234"/>
    <lineage>
        <taxon>Eukaryota</taxon>
        <taxon>Viridiplantae</taxon>
        <taxon>Streptophyta</taxon>
        <taxon>Embryophyta</taxon>
        <taxon>Tracheophyta</taxon>
        <taxon>Spermatophyta</taxon>
        <taxon>Magnoliopsida</taxon>
        <taxon>eudicotyledons</taxon>
        <taxon>Gunneridae</taxon>
        <taxon>Pentapetalae</taxon>
        <taxon>asterids</taxon>
        <taxon>lamiids</taxon>
        <taxon>Lamiales</taxon>
        <taxon>Orobanchaceae</taxon>
        <taxon>Pedicularideae</taxon>
        <taxon>Castillejinae</taxon>
        <taxon>Castilleja</taxon>
    </lineage>
</organism>
<dbReference type="Pfam" id="PF14383">
    <property type="entry name" value="VARLMGL"/>
    <property type="match status" value="1"/>
</dbReference>
<feature type="domain" description="DUF3741" evidence="3">
    <location>
        <begin position="132"/>
        <end position="157"/>
    </location>
</feature>
<reference evidence="5" key="1">
    <citation type="journal article" date="2024" name="IScience">
        <title>Strigolactones Initiate the Formation of Haustorium-like Structures in Castilleja.</title>
        <authorList>
            <person name="Buerger M."/>
            <person name="Peterson D."/>
            <person name="Chory J."/>
        </authorList>
    </citation>
    <scope>NUCLEOTIDE SEQUENCE [LARGE SCALE GENOMIC DNA]</scope>
</reference>
<keyword evidence="5" id="KW-1185">Reference proteome</keyword>
<accession>A0ABD3E7L6</accession>
<dbReference type="PANTHER" id="PTHR37751:SF1">
    <property type="entry name" value="LOW PROTEIN: M-PHASE INDUCER PHOSPHATASE-LIKE PROTEIN"/>
    <property type="match status" value="1"/>
</dbReference>
<dbReference type="Proteomes" id="UP001632038">
    <property type="component" value="Unassembled WGS sequence"/>
</dbReference>
<feature type="region of interest" description="Disordered" evidence="1">
    <location>
        <begin position="289"/>
        <end position="369"/>
    </location>
</feature>
<feature type="region of interest" description="Disordered" evidence="1">
    <location>
        <begin position="60"/>
        <end position="175"/>
    </location>
</feature>
<dbReference type="InterPro" id="IPR032795">
    <property type="entry name" value="DUF3741-assoc"/>
</dbReference>
<dbReference type="EMBL" id="JAVIJP010000007">
    <property type="protein sequence ID" value="KAL3650465.1"/>
    <property type="molecule type" value="Genomic_DNA"/>
</dbReference>
<feature type="region of interest" description="Disordered" evidence="1">
    <location>
        <begin position="11"/>
        <end position="30"/>
    </location>
</feature>
<evidence type="ECO:0000313" key="4">
    <source>
        <dbReference type="EMBL" id="KAL3650465.1"/>
    </source>
</evidence>
<dbReference type="Pfam" id="PF14309">
    <property type="entry name" value="DUF4378"/>
    <property type="match status" value="1"/>
</dbReference>
<evidence type="ECO:0000313" key="5">
    <source>
        <dbReference type="Proteomes" id="UP001632038"/>
    </source>
</evidence>
<evidence type="ECO:0000259" key="3">
    <source>
        <dbReference type="Pfam" id="PF14383"/>
    </source>
</evidence>
<feature type="compositionally biased region" description="Polar residues" evidence="1">
    <location>
        <begin position="291"/>
        <end position="312"/>
    </location>
</feature>
<feature type="region of interest" description="Disordered" evidence="1">
    <location>
        <begin position="623"/>
        <end position="648"/>
    </location>
</feature>
<gene>
    <name evidence="4" type="ORF">CASFOL_006868</name>
</gene>
<feature type="compositionally biased region" description="Polar residues" evidence="1">
    <location>
        <begin position="396"/>
        <end position="433"/>
    </location>
</feature>
<feature type="compositionally biased region" description="Low complexity" evidence="1">
    <location>
        <begin position="150"/>
        <end position="168"/>
    </location>
</feature>
<name>A0ABD3E7L6_9LAMI</name>
<feature type="domain" description="DUF4378" evidence="2">
    <location>
        <begin position="458"/>
        <end position="613"/>
    </location>
</feature>
<comment type="caution">
    <text evidence="4">The sequence shown here is derived from an EMBL/GenBank/DDBJ whole genome shotgun (WGS) entry which is preliminary data.</text>
</comment>
<dbReference type="InterPro" id="IPR025486">
    <property type="entry name" value="DUF4378"/>
</dbReference>
<sequence>MVREWLQWVVGGGGRPSRRRSFPATKNGGINSSSGGGCMCAVFHQLFDLQNMHSFGTNYQPDPTHFLPEDQPATTSKGVEAPRNSLELDEPLPIKEKEDNSNLPVGINKIKTRVASKSRTEENNNNNNYSSDCSPGTSKTPNLVARLMGLDLLPESNNNSPSLSTSNSKAQIKNPKTKFSDDDIVVGLRSSSTVRRSDFEYHRLSLQINKENKNVDEFAISAKMRGKSAKSENSSPAGHFAKQVVNQVKEKTNRRGFGLTDITNRDRDEFSRRDQNLVLVKKLDPKKKIVTNSGTKSPRNSASSCEGNNDQLKQGVFKDGRRIGGGNGNISSGLKKLQLGPQSCDYSVRDPKNVKNKAKLRDEKKGSKKLGPLISGEIVNVSGPTTVLPVKKDPSNRATKLPQKQSQVSDALSSKRSIQLSRNPSRSYKQMSLRSDQISTVLPDNDNGSTSAAAAYKDYVGKILKRAGIKNDKITPLTKWRTPSHPLDPSIFYYLELFYPGAAAHSGELSRRSNRKLIFQLVNELLADILKPHLDFKPWVESNGDGFDQLSLCDELCQKIGDFPAADCKVLEDIDSLIDRDLCKSKLNGGFEGEREELVCEIEGEIMECLVRETVAAVVGGGRRTEEKRKKKTESRPVPRAGALCHVR</sequence>
<dbReference type="PANTHER" id="PTHR37751">
    <property type="entry name" value="LOW PROTEIN: M-PHASE INDUCER PHOSPHATASE-LIKE PROTEIN"/>
    <property type="match status" value="1"/>
</dbReference>
<evidence type="ECO:0008006" key="6">
    <source>
        <dbReference type="Google" id="ProtNLM"/>
    </source>
</evidence>
<proteinExistence type="predicted"/>